<feature type="region of interest" description="Disordered" evidence="3">
    <location>
        <begin position="126"/>
        <end position="384"/>
    </location>
</feature>
<protein>
    <submittedName>
        <fullName evidence="5">NUDIX hydrolase</fullName>
    </submittedName>
</protein>
<evidence type="ECO:0000256" key="2">
    <source>
        <dbReference type="ARBA" id="ARBA00022801"/>
    </source>
</evidence>
<dbReference type="InterPro" id="IPR015797">
    <property type="entry name" value="NUDIX_hydrolase-like_dom_sf"/>
</dbReference>
<organism evidence="5 6">
    <name type="scientific">Streptomyces acidiscabies</name>
    <dbReference type="NCBI Taxonomy" id="42234"/>
    <lineage>
        <taxon>Bacteria</taxon>
        <taxon>Bacillati</taxon>
        <taxon>Actinomycetota</taxon>
        <taxon>Actinomycetes</taxon>
        <taxon>Kitasatosporales</taxon>
        <taxon>Streptomycetaceae</taxon>
        <taxon>Streptomyces</taxon>
    </lineage>
</organism>
<feature type="compositionally biased region" description="Basic residues" evidence="3">
    <location>
        <begin position="255"/>
        <end position="272"/>
    </location>
</feature>
<reference evidence="5 6" key="1">
    <citation type="journal article" date="2023" name="Microb. Genom.">
        <title>Mesoterricola silvestris gen. nov., sp. nov., Mesoterricola sediminis sp. nov., Geothrix oryzae sp. nov., Geothrix edaphica sp. nov., Geothrix rubra sp. nov., and Geothrix limicola sp. nov., six novel members of Acidobacteriota isolated from soils.</title>
        <authorList>
            <person name="Weisberg A.J."/>
            <person name="Pearce E."/>
            <person name="Kramer C.G."/>
            <person name="Chang J.H."/>
            <person name="Clarke C.R."/>
        </authorList>
    </citation>
    <scope>NUCLEOTIDE SEQUENCE [LARGE SCALE GENOMIC DNA]</scope>
    <source>
        <strain evidence="5 6">NB05-1H</strain>
    </source>
</reference>
<gene>
    <name evidence="5" type="ORF">PV666_48545</name>
</gene>
<dbReference type="InterPro" id="IPR000086">
    <property type="entry name" value="NUDIX_hydrolase_dom"/>
</dbReference>
<dbReference type="Gene3D" id="3.90.79.10">
    <property type="entry name" value="Nucleoside Triphosphate Pyrophosphohydrolase"/>
    <property type="match status" value="1"/>
</dbReference>
<dbReference type="InterPro" id="IPR020084">
    <property type="entry name" value="NUDIX_hydrolase_CS"/>
</dbReference>
<dbReference type="SUPFAM" id="SSF55811">
    <property type="entry name" value="Nudix"/>
    <property type="match status" value="1"/>
</dbReference>
<dbReference type="Proteomes" id="UP001272987">
    <property type="component" value="Unassembled WGS sequence"/>
</dbReference>
<dbReference type="EMBL" id="JARAWP010000051">
    <property type="protein sequence ID" value="MDX3025659.1"/>
    <property type="molecule type" value="Genomic_DNA"/>
</dbReference>
<evidence type="ECO:0000259" key="4">
    <source>
        <dbReference type="PROSITE" id="PS51462"/>
    </source>
</evidence>
<comment type="cofactor">
    <cofactor evidence="1">
        <name>Mg(2+)</name>
        <dbReference type="ChEBI" id="CHEBI:18420"/>
    </cofactor>
</comment>
<dbReference type="CDD" id="cd18876">
    <property type="entry name" value="NUDIX_Hydrolase"/>
    <property type="match status" value="1"/>
</dbReference>
<keyword evidence="6" id="KW-1185">Reference proteome</keyword>
<feature type="compositionally biased region" description="Basic and acidic residues" evidence="3">
    <location>
        <begin position="160"/>
        <end position="170"/>
    </location>
</feature>
<feature type="compositionally biased region" description="Basic and acidic residues" evidence="3">
    <location>
        <begin position="361"/>
        <end position="370"/>
    </location>
</feature>
<feature type="compositionally biased region" description="Basic residues" evidence="3">
    <location>
        <begin position="173"/>
        <end position="183"/>
    </location>
</feature>
<comment type="caution">
    <text evidence="5">The sequence shown here is derived from an EMBL/GenBank/DDBJ whole genome shotgun (WGS) entry which is preliminary data.</text>
</comment>
<sequence length="415" mass="45464">MTDQEYGALRASAALWAGTSVLITDGRGRVLIQRVDYRPTCLLPGGAVDANESPAQGAARELHEELGDTMTVGRGLAVDRVSADSLNAPADVRFPGEILHVYDGGTWNDEQIAAIRLPDREITSGEFVEPSRLPDLMSPRRRPPGPVRPACPQQLRRTRSAGERPPDLPRRPGPGRRPSHRPRPAPPPLPHQHRSRAALRGTGMGLAPWPRRPSPGAPGVGHRRGLPARRRLRTPGPGQPSRHIAPGGDRGSCGRVRRTAVPRSPLRSRRAVRTPPLRSTPHPSRPAFRRSGHRTHPHPGPGHTRAGPGTLRLGTPSHRPALRRPPRPGPARYPPRRTATPHRTAARHRPHPPAARPGPYRNEDSHERHNTRPQHPTRTCSRPARRKRCIGCFSAGANRALPVRPDLLPGHRHPG</sequence>
<evidence type="ECO:0000313" key="6">
    <source>
        <dbReference type="Proteomes" id="UP001272987"/>
    </source>
</evidence>
<feature type="compositionally biased region" description="Basic residues" evidence="3">
    <location>
        <begin position="287"/>
        <end position="297"/>
    </location>
</feature>
<dbReference type="PANTHER" id="PTHR43046:SF14">
    <property type="entry name" value="MUTT_NUDIX FAMILY PROTEIN"/>
    <property type="match status" value="1"/>
</dbReference>
<evidence type="ECO:0000313" key="5">
    <source>
        <dbReference type="EMBL" id="MDX3025659.1"/>
    </source>
</evidence>
<dbReference type="Pfam" id="PF00293">
    <property type="entry name" value="NUDIX"/>
    <property type="match status" value="1"/>
</dbReference>
<dbReference type="RefSeq" id="WP_319167684.1">
    <property type="nucleotide sequence ID" value="NZ_JARAWP010000051.1"/>
</dbReference>
<evidence type="ECO:0000256" key="1">
    <source>
        <dbReference type="ARBA" id="ARBA00001946"/>
    </source>
</evidence>
<evidence type="ECO:0000256" key="3">
    <source>
        <dbReference type="SAM" id="MobiDB-lite"/>
    </source>
</evidence>
<dbReference type="PROSITE" id="PS00893">
    <property type="entry name" value="NUDIX_BOX"/>
    <property type="match status" value="1"/>
</dbReference>
<dbReference type="PROSITE" id="PS51462">
    <property type="entry name" value="NUDIX"/>
    <property type="match status" value="1"/>
</dbReference>
<dbReference type="GO" id="GO:0016787">
    <property type="term" value="F:hydrolase activity"/>
    <property type="evidence" value="ECO:0007669"/>
    <property type="project" value="UniProtKB-KW"/>
</dbReference>
<feature type="compositionally biased region" description="Basic residues" evidence="3">
    <location>
        <begin position="221"/>
        <end position="233"/>
    </location>
</feature>
<proteinExistence type="predicted"/>
<dbReference type="PANTHER" id="PTHR43046">
    <property type="entry name" value="GDP-MANNOSE MANNOSYL HYDROLASE"/>
    <property type="match status" value="1"/>
</dbReference>
<name>A0ABU4MDS5_9ACTN</name>
<keyword evidence="2 5" id="KW-0378">Hydrolase</keyword>
<feature type="domain" description="Nudix hydrolase" evidence="4">
    <location>
        <begin position="14"/>
        <end position="150"/>
    </location>
</feature>
<accession>A0ABU4MDS5</accession>
<feature type="compositionally biased region" description="Low complexity" evidence="3">
    <location>
        <begin position="301"/>
        <end position="310"/>
    </location>
</feature>